<comment type="caution">
    <text evidence="1">The sequence shown here is derived from an EMBL/GenBank/DDBJ whole genome shotgun (WGS) entry which is preliminary data.</text>
</comment>
<reference evidence="1 2" key="1">
    <citation type="submission" date="2021-08" db="EMBL/GenBank/DDBJ databases">
        <title>Draft Genome Sequence of Phanerochaete sordida strain YK-624.</title>
        <authorList>
            <person name="Mori T."/>
            <person name="Dohra H."/>
            <person name="Suzuki T."/>
            <person name="Kawagishi H."/>
            <person name="Hirai H."/>
        </authorList>
    </citation>
    <scope>NUCLEOTIDE SEQUENCE [LARGE SCALE GENOMIC DNA]</scope>
    <source>
        <strain evidence="1 2">YK-624</strain>
    </source>
</reference>
<dbReference type="SUPFAM" id="SSF52047">
    <property type="entry name" value="RNI-like"/>
    <property type="match status" value="1"/>
</dbReference>
<dbReference type="OrthoDB" id="3543113at2759"/>
<protein>
    <recommendedName>
        <fullName evidence="3">F-box domain-containing protein</fullName>
    </recommendedName>
</protein>
<evidence type="ECO:0000313" key="2">
    <source>
        <dbReference type="Proteomes" id="UP000703269"/>
    </source>
</evidence>
<proteinExistence type="predicted"/>
<evidence type="ECO:0008006" key="3">
    <source>
        <dbReference type="Google" id="ProtNLM"/>
    </source>
</evidence>
<evidence type="ECO:0000313" key="1">
    <source>
        <dbReference type="EMBL" id="GJF00135.1"/>
    </source>
</evidence>
<sequence>MLAISHPGPILPRLQGLTWQNWDLADFAPLFIRHTLLYLEFEPGGDELCSVLKRVQSSAPQLQWLVLSSVEHQLNRSNNVVFTQTLVSLHHLMGLDFDHVPLLSEALLHLSRLPLFVSLSLLLLEHSEEPWNSSSWGGFPTLESLSLMPDEENGFIVPPAPFLRALSGASLIKLDIKISPTVRPGEFSQLVSAIGHLRRLKFLDIYFDQQDVGEWQGVIIDGAALSPLYAIPCIRIFQMTNAPVRIQPGTIRELGRAWKDVHELTFIPPSPTHCHLHLEDLASFPLNFHTLVDLTIQVHPITEPDTWGRTAKLFLPPSLLSNLHLSKSRISRPAEARVAHYLARLFPFARVHHSFNLRSWGGREIAAEDVEAVAVLENVDRLKQGLKEDVLSRSFAAEKLKRAADISDSSGLTDES</sequence>
<name>A0A9P3LMZ3_9APHY</name>
<keyword evidence="2" id="KW-1185">Reference proteome</keyword>
<dbReference type="EMBL" id="BPQB01000135">
    <property type="protein sequence ID" value="GJF00135.1"/>
    <property type="molecule type" value="Genomic_DNA"/>
</dbReference>
<accession>A0A9P3LMZ3</accession>
<gene>
    <name evidence="1" type="ORF">PsYK624_164140</name>
</gene>
<organism evidence="1 2">
    <name type="scientific">Phanerochaete sordida</name>
    <dbReference type="NCBI Taxonomy" id="48140"/>
    <lineage>
        <taxon>Eukaryota</taxon>
        <taxon>Fungi</taxon>
        <taxon>Dikarya</taxon>
        <taxon>Basidiomycota</taxon>
        <taxon>Agaricomycotina</taxon>
        <taxon>Agaricomycetes</taxon>
        <taxon>Polyporales</taxon>
        <taxon>Phanerochaetaceae</taxon>
        <taxon>Phanerochaete</taxon>
    </lineage>
</organism>
<dbReference type="AlphaFoldDB" id="A0A9P3LMZ3"/>
<dbReference type="Proteomes" id="UP000703269">
    <property type="component" value="Unassembled WGS sequence"/>
</dbReference>